<evidence type="ECO:0000256" key="2">
    <source>
        <dbReference type="ARBA" id="ARBA00022576"/>
    </source>
</evidence>
<evidence type="ECO:0000313" key="13">
    <source>
        <dbReference type="Proteomes" id="UP000198287"/>
    </source>
</evidence>
<evidence type="ECO:0000256" key="3">
    <source>
        <dbReference type="ARBA" id="ARBA00022679"/>
    </source>
</evidence>
<comment type="cofactor">
    <cofactor evidence="1 7 9">
        <name>pyridoxal 5'-phosphate</name>
        <dbReference type="ChEBI" id="CHEBI:597326"/>
    </cofactor>
</comment>
<proteinExistence type="inferred from homology"/>
<evidence type="ECO:0000256" key="1">
    <source>
        <dbReference type="ARBA" id="ARBA00001933"/>
    </source>
</evidence>
<dbReference type="AlphaFoldDB" id="A0A226DCZ0"/>
<comment type="catalytic activity">
    <reaction evidence="7">
        <text>glyoxylate + L-alanine = glycine + pyruvate</text>
        <dbReference type="Rhea" id="RHEA:24248"/>
        <dbReference type="ChEBI" id="CHEBI:15361"/>
        <dbReference type="ChEBI" id="CHEBI:36655"/>
        <dbReference type="ChEBI" id="CHEBI:57305"/>
        <dbReference type="ChEBI" id="CHEBI:57972"/>
        <dbReference type="EC" id="2.6.1.44"/>
    </reaction>
</comment>
<evidence type="ECO:0000256" key="9">
    <source>
        <dbReference type="PIRSR" id="PIRSR000524-50"/>
    </source>
</evidence>
<comment type="similarity">
    <text evidence="7">Belongs to the class-V pyridoxal-phosphate-dependent aminotransferase family.</text>
</comment>
<comment type="catalytic activity">
    <reaction evidence="6">
        <text>(2-aminoethyl)phosphonate + pyruvate = phosphonoacetaldehyde + L-alanine</text>
        <dbReference type="Rhea" id="RHEA:17021"/>
        <dbReference type="ChEBI" id="CHEBI:15361"/>
        <dbReference type="ChEBI" id="CHEBI:57418"/>
        <dbReference type="ChEBI" id="CHEBI:57972"/>
        <dbReference type="ChEBI" id="CHEBI:58383"/>
        <dbReference type="EC" id="2.6.1.37"/>
    </reaction>
</comment>
<dbReference type="InterPro" id="IPR015422">
    <property type="entry name" value="PyrdxlP-dep_Trfase_small"/>
</dbReference>
<dbReference type="Pfam" id="PF00266">
    <property type="entry name" value="Aminotran_5"/>
    <property type="match status" value="1"/>
</dbReference>
<dbReference type="Proteomes" id="UP000198287">
    <property type="component" value="Unassembled WGS sequence"/>
</dbReference>
<dbReference type="NCBIfam" id="TIGR03301">
    <property type="entry name" value="PhnW-AepZ"/>
    <property type="match status" value="1"/>
</dbReference>
<dbReference type="GO" id="GO:0019700">
    <property type="term" value="P:organic phosphonate catabolic process"/>
    <property type="evidence" value="ECO:0007669"/>
    <property type="project" value="InterPro"/>
</dbReference>
<dbReference type="NCBIfam" id="NF010006">
    <property type="entry name" value="PRK13479.1"/>
    <property type="match status" value="1"/>
</dbReference>
<evidence type="ECO:0000256" key="4">
    <source>
        <dbReference type="ARBA" id="ARBA00022898"/>
    </source>
</evidence>
<protein>
    <recommendedName>
        <fullName evidence="7">Alanine--glyoxylate aminotransferase</fullName>
        <ecNumber evidence="7">2.6.1.44</ecNumber>
    </recommendedName>
</protein>
<dbReference type="EMBL" id="LNIX01000025">
    <property type="protein sequence ID" value="OXA42808.1"/>
    <property type="molecule type" value="Genomic_DNA"/>
</dbReference>
<feature type="region of interest" description="Disordered" evidence="10">
    <location>
        <begin position="51"/>
        <end position="72"/>
    </location>
</feature>
<dbReference type="InterPro" id="IPR015424">
    <property type="entry name" value="PyrdxlP-dep_Trfase"/>
</dbReference>
<dbReference type="EC" id="2.6.1.44" evidence="7"/>
<accession>A0A226DCZ0</accession>
<dbReference type="GO" id="GO:0047304">
    <property type="term" value="F:2-aminoethylphosphonate-pyruvate transaminase activity"/>
    <property type="evidence" value="ECO:0007669"/>
    <property type="project" value="UniProtKB-EC"/>
</dbReference>
<dbReference type="PANTHER" id="PTHR42778:SF1">
    <property type="entry name" value="2-AMINOETHYLPHOSPHONATE--PYRUVATE TRANSAMINASE"/>
    <property type="match status" value="1"/>
</dbReference>
<feature type="binding site" evidence="8">
    <location>
        <position position="390"/>
    </location>
    <ligand>
        <name>substrate</name>
    </ligand>
</feature>
<evidence type="ECO:0000256" key="6">
    <source>
        <dbReference type="ARBA" id="ARBA00049460"/>
    </source>
</evidence>
<reference evidence="12 13" key="1">
    <citation type="submission" date="2015-12" db="EMBL/GenBank/DDBJ databases">
        <title>The genome of Folsomia candida.</title>
        <authorList>
            <person name="Faddeeva A."/>
            <person name="Derks M.F."/>
            <person name="Anvar Y."/>
            <person name="Smit S."/>
            <person name="Van Straalen N."/>
            <person name="Roelofs D."/>
        </authorList>
    </citation>
    <scope>NUCLEOTIDE SEQUENCE [LARGE SCALE GENOMIC DNA]</scope>
    <source>
        <strain evidence="12 13">VU population</strain>
        <tissue evidence="12">Whole body</tissue>
    </source>
</reference>
<feature type="domain" description="Aminotransferase class V" evidence="11">
    <location>
        <begin position="160"/>
        <end position="357"/>
    </location>
</feature>
<feature type="modified residue" description="N6-(pyridoxal phosphate)lysine" evidence="9">
    <location>
        <position position="244"/>
    </location>
</feature>
<gene>
    <name evidence="12" type="ORF">Fcan01_22650</name>
</gene>
<dbReference type="Gene3D" id="3.90.1150.10">
    <property type="entry name" value="Aspartate Aminotransferase, domain 1"/>
    <property type="match status" value="1"/>
</dbReference>
<keyword evidence="3" id="KW-0808">Transferase</keyword>
<organism evidence="12 13">
    <name type="scientific">Folsomia candida</name>
    <name type="common">Springtail</name>
    <dbReference type="NCBI Taxonomy" id="158441"/>
    <lineage>
        <taxon>Eukaryota</taxon>
        <taxon>Metazoa</taxon>
        <taxon>Ecdysozoa</taxon>
        <taxon>Arthropoda</taxon>
        <taxon>Hexapoda</taxon>
        <taxon>Collembola</taxon>
        <taxon>Entomobryomorpha</taxon>
        <taxon>Isotomoidea</taxon>
        <taxon>Isotomidae</taxon>
        <taxon>Proisotominae</taxon>
        <taxon>Folsomia</taxon>
    </lineage>
</organism>
<dbReference type="GO" id="GO:0008453">
    <property type="term" value="F:alanine-glyoxylate transaminase activity"/>
    <property type="evidence" value="ECO:0007669"/>
    <property type="project" value="UniProtKB-EC"/>
</dbReference>
<dbReference type="SUPFAM" id="SSF53383">
    <property type="entry name" value="PLP-dependent transferases"/>
    <property type="match status" value="1"/>
</dbReference>
<dbReference type="STRING" id="158441.A0A226DCZ0"/>
<dbReference type="InterPro" id="IPR000192">
    <property type="entry name" value="Aminotrans_V_dom"/>
</dbReference>
<dbReference type="InterPro" id="IPR015421">
    <property type="entry name" value="PyrdxlP-dep_Trfase_major"/>
</dbReference>
<name>A0A226DCZ0_FOLCA</name>
<dbReference type="PANTHER" id="PTHR42778">
    <property type="entry name" value="2-AMINOETHYLPHOSPHONATE--PYRUVATE TRANSAMINASE"/>
    <property type="match status" value="1"/>
</dbReference>
<evidence type="ECO:0000259" key="11">
    <source>
        <dbReference type="Pfam" id="PF00266"/>
    </source>
</evidence>
<evidence type="ECO:0000256" key="10">
    <source>
        <dbReference type="SAM" id="MobiDB-lite"/>
    </source>
</evidence>
<dbReference type="Gene3D" id="3.40.640.10">
    <property type="entry name" value="Type I PLP-dependent aspartate aminotransferase-like (Major domain)"/>
    <property type="match status" value="1"/>
</dbReference>
<evidence type="ECO:0000313" key="12">
    <source>
        <dbReference type="EMBL" id="OXA42808.1"/>
    </source>
</evidence>
<dbReference type="InterPro" id="IPR024169">
    <property type="entry name" value="SP_NH2Trfase/AEP_transaminase"/>
</dbReference>
<evidence type="ECO:0000256" key="7">
    <source>
        <dbReference type="PIRNR" id="PIRNR000524"/>
    </source>
</evidence>
<keyword evidence="5 12" id="KW-0670">Pyruvate</keyword>
<keyword evidence="2" id="KW-0032">Aminotransferase</keyword>
<dbReference type="OMA" id="IHCETST"/>
<keyword evidence="4 7" id="KW-0663">Pyridoxal phosphate</keyword>
<sequence length="427" mass="46838">MQRRFRSLWCKANKLLTANNNFRIVLNPWFHPPILRLVRCLSTDFPVGAPSATPAGGGGGDDGERRSKKLFTPGPLGVSPTVRAALTRDLGSRDGEFIALVKSIREQLVDIAELPAEKYTAVLMQGSGTFAVESVLILASGAYGRRMGEICLKADLPHTVVEFAENEPVQLSEVRRVVQSGVWTCVCVVHCETTSGVVNHIDEIGHAVKSLGPDTFYVVDAMSSFGGVVENYETADFIISSANKCLQGVPGFGFVIADKNKLKQCQGRSASLSLDLFEQWRGLESSGQFRFTPPTHVLLAFAQALRELKQEGGVPARAKRYAENNAIIKRRLKSLGFERFVPEDSDDGHIITSFKYPAHPAFSFDRFYQELSNKGQLIYPGKVTNADCFRIGNIGHLFPTDMEHLGDCIVQVLMDMGVPTPVSSSQL</sequence>
<dbReference type="InterPro" id="IPR012703">
    <property type="entry name" value="NH2EtPonate_pyrv_transaminase"/>
</dbReference>
<evidence type="ECO:0000256" key="8">
    <source>
        <dbReference type="PIRSR" id="PIRSR000524-1"/>
    </source>
</evidence>
<dbReference type="OrthoDB" id="7403325at2759"/>
<evidence type="ECO:0000256" key="5">
    <source>
        <dbReference type="ARBA" id="ARBA00023317"/>
    </source>
</evidence>
<dbReference type="HAMAP" id="MF_01376">
    <property type="entry name" value="PhnW_aminotrans_5"/>
    <property type="match status" value="1"/>
</dbReference>
<keyword evidence="13" id="KW-1185">Reference proteome</keyword>
<dbReference type="PIRSF" id="PIRSF000524">
    <property type="entry name" value="SPT"/>
    <property type="match status" value="1"/>
</dbReference>
<comment type="caution">
    <text evidence="12">The sequence shown here is derived from an EMBL/GenBank/DDBJ whole genome shotgun (WGS) entry which is preliminary data.</text>
</comment>